<comment type="catalytic activity">
    <reaction evidence="1">
        <text>ATP + protein L-histidine = ADP + protein N-phospho-L-histidine.</text>
        <dbReference type="EC" id="2.7.13.3"/>
    </reaction>
</comment>
<dbReference type="Proteomes" id="UP000253752">
    <property type="component" value="Unassembled WGS sequence"/>
</dbReference>
<dbReference type="Pfam" id="PF00512">
    <property type="entry name" value="HisKA"/>
    <property type="match status" value="1"/>
</dbReference>
<dbReference type="InterPro" id="IPR005467">
    <property type="entry name" value="His_kinase_dom"/>
</dbReference>
<dbReference type="GO" id="GO:0000155">
    <property type="term" value="F:phosphorelay sensor kinase activity"/>
    <property type="evidence" value="ECO:0007669"/>
    <property type="project" value="InterPro"/>
</dbReference>
<proteinExistence type="predicted"/>
<evidence type="ECO:0000256" key="12">
    <source>
        <dbReference type="ARBA" id="ARBA00023012"/>
    </source>
</evidence>
<evidence type="ECO:0000259" key="14">
    <source>
        <dbReference type="PROSITE" id="PS50109"/>
    </source>
</evidence>
<keyword evidence="13" id="KW-0472">Membrane</keyword>
<evidence type="ECO:0000256" key="9">
    <source>
        <dbReference type="ARBA" id="ARBA00022777"/>
    </source>
</evidence>
<dbReference type="InterPro" id="IPR003661">
    <property type="entry name" value="HisK_dim/P_dom"/>
</dbReference>
<evidence type="ECO:0000256" key="5">
    <source>
        <dbReference type="ARBA" id="ARBA00022553"/>
    </source>
</evidence>
<dbReference type="GO" id="GO:0005886">
    <property type="term" value="C:plasma membrane"/>
    <property type="evidence" value="ECO:0007669"/>
    <property type="project" value="UniProtKB-SubCell"/>
</dbReference>
<dbReference type="InterPro" id="IPR003594">
    <property type="entry name" value="HATPase_dom"/>
</dbReference>
<evidence type="ECO:0000259" key="15">
    <source>
        <dbReference type="PROSITE" id="PS50885"/>
    </source>
</evidence>
<sequence>MDGVKRDVRAHGARGASRGRGRRFPLGALILRYFAYVLAALLALALVAYAAFGVLVGSGTVLLANYGDTALDETSAQLAALPSADADAIDAAVPSAYRWALFSPDGAYAAGDVAAGAVDDARAAAFDGLAIDYETFGMTRYEPVTLADGSVCVLVYQYLPQFASKDLRDALPNPQNLLLGALAVLSVLTLVGIAARAARVISRKMEPLADAVRRIEERDLDFEVASSRVREIDDVLAAMDDMRASLKDSLEAQWRGEQAQREQIAALAHDLKTPLTVVRGNVDLLLEGELSGEQRSCAADVAEGARQMGTYVSALIDASLGAGATFAPREARLRPLLERLRAQVEALAAASGVRVVWSEGADLPETMLLDEALVERAVANVAANAVEHAPAGSSVAVDVRADVAAGCLALSVADEGPGFSPEALSRGCERFYQGDAARATRGHSGLGLHVAAEAAARHGGSVELANRSAAEGGGARVALRLPLGHAAPQEPVGPTGYAE</sequence>
<evidence type="ECO:0000313" key="17">
    <source>
        <dbReference type="Proteomes" id="UP000253752"/>
    </source>
</evidence>
<keyword evidence="9 16" id="KW-0418">Kinase</keyword>
<gene>
    <name evidence="16" type="ORF">C1872_11530</name>
</gene>
<dbReference type="InterPro" id="IPR036890">
    <property type="entry name" value="HATPase_C_sf"/>
</dbReference>
<keyword evidence="11 13" id="KW-1133">Transmembrane helix</keyword>
<organism evidence="16 17">
    <name type="scientific">Eggerthella lenta</name>
    <name type="common">Eubacterium lentum</name>
    <dbReference type="NCBI Taxonomy" id="84112"/>
    <lineage>
        <taxon>Bacteria</taxon>
        <taxon>Bacillati</taxon>
        <taxon>Actinomycetota</taxon>
        <taxon>Coriobacteriia</taxon>
        <taxon>Eggerthellales</taxon>
        <taxon>Eggerthellaceae</taxon>
        <taxon>Eggerthella</taxon>
    </lineage>
</organism>
<evidence type="ECO:0000256" key="4">
    <source>
        <dbReference type="ARBA" id="ARBA00022475"/>
    </source>
</evidence>
<feature type="transmembrane region" description="Helical" evidence="13">
    <location>
        <begin position="177"/>
        <end position="195"/>
    </location>
</feature>
<reference evidence="16 17" key="1">
    <citation type="journal article" date="2018" name="Elife">
        <title>Discovery and characterization of a prevalent human gut bacterial enzyme sufficient for the inactivation of a family of plant toxins.</title>
        <authorList>
            <person name="Koppel N."/>
            <person name="Bisanz J.E."/>
            <person name="Pandelia M.E."/>
            <person name="Turnbaugh P.J."/>
            <person name="Balskus E.P."/>
        </authorList>
    </citation>
    <scope>NUCLEOTIDE SEQUENCE [LARGE SCALE GENOMIC DNA]</scope>
    <source>
        <strain evidence="16 17">MR1 #12</strain>
    </source>
</reference>
<dbReference type="PANTHER" id="PTHR44936">
    <property type="entry name" value="SENSOR PROTEIN CREC"/>
    <property type="match status" value="1"/>
</dbReference>
<comment type="subcellular location">
    <subcellularLocation>
        <location evidence="2">Cell membrane</location>
        <topology evidence="2">Multi-pass membrane protein</topology>
    </subcellularLocation>
</comment>
<dbReference type="PRINTS" id="PR00344">
    <property type="entry name" value="BCTRLSENSOR"/>
</dbReference>
<comment type="caution">
    <text evidence="16">The sequence shown here is derived from an EMBL/GenBank/DDBJ whole genome shotgun (WGS) entry which is preliminary data.</text>
</comment>
<evidence type="ECO:0000256" key="1">
    <source>
        <dbReference type="ARBA" id="ARBA00000085"/>
    </source>
</evidence>
<dbReference type="Gene3D" id="6.10.340.10">
    <property type="match status" value="1"/>
</dbReference>
<evidence type="ECO:0000256" key="11">
    <source>
        <dbReference type="ARBA" id="ARBA00022989"/>
    </source>
</evidence>
<dbReference type="SMART" id="SM00304">
    <property type="entry name" value="HAMP"/>
    <property type="match status" value="1"/>
</dbReference>
<dbReference type="PROSITE" id="PS50885">
    <property type="entry name" value="HAMP"/>
    <property type="match status" value="1"/>
</dbReference>
<dbReference type="PANTHER" id="PTHR44936:SF10">
    <property type="entry name" value="SENSOR PROTEIN RSTB"/>
    <property type="match status" value="1"/>
</dbReference>
<dbReference type="SUPFAM" id="SSF55874">
    <property type="entry name" value="ATPase domain of HSP90 chaperone/DNA topoisomerase II/histidine kinase"/>
    <property type="match status" value="1"/>
</dbReference>
<dbReference type="RefSeq" id="WP_114516566.1">
    <property type="nucleotide sequence ID" value="NZ_PPTX01000018.1"/>
</dbReference>
<name>A0A369MSI4_EGGLN</name>
<evidence type="ECO:0000256" key="8">
    <source>
        <dbReference type="ARBA" id="ARBA00022741"/>
    </source>
</evidence>
<feature type="domain" description="Histidine kinase" evidence="14">
    <location>
        <begin position="266"/>
        <end position="485"/>
    </location>
</feature>
<dbReference type="InterPro" id="IPR003660">
    <property type="entry name" value="HAMP_dom"/>
</dbReference>
<keyword evidence="8" id="KW-0547">Nucleotide-binding</keyword>
<dbReference type="Gene3D" id="1.10.287.130">
    <property type="match status" value="1"/>
</dbReference>
<dbReference type="Gene3D" id="3.30.565.10">
    <property type="entry name" value="Histidine kinase-like ATPase, C-terminal domain"/>
    <property type="match status" value="1"/>
</dbReference>
<keyword evidence="12" id="KW-0902">Two-component regulatory system</keyword>
<dbReference type="EC" id="2.7.13.3" evidence="3"/>
<evidence type="ECO:0000256" key="3">
    <source>
        <dbReference type="ARBA" id="ARBA00012438"/>
    </source>
</evidence>
<feature type="domain" description="HAMP" evidence="15">
    <location>
        <begin position="199"/>
        <end position="251"/>
    </location>
</feature>
<dbReference type="EMBL" id="PPTX01000018">
    <property type="protein sequence ID" value="RDB77361.1"/>
    <property type="molecule type" value="Genomic_DNA"/>
</dbReference>
<accession>A0A369MSI4</accession>
<evidence type="ECO:0000256" key="7">
    <source>
        <dbReference type="ARBA" id="ARBA00022692"/>
    </source>
</evidence>
<keyword evidence="4" id="KW-1003">Cell membrane</keyword>
<keyword evidence="7 13" id="KW-0812">Transmembrane</keyword>
<dbReference type="PROSITE" id="PS50109">
    <property type="entry name" value="HIS_KIN"/>
    <property type="match status" value="1"/>
</dbReference>
<dbReference type="CDD" id="cd00075">
    <property type="entry name" value="HATPase"/>
    <property type="match status" value="1"/>
</dbReference>
<dbReference type="GO" id="GO:0005524">
    <property type="term" value="F:ATP binding"/>
    <property type="evidence" value="ECO:0007669"/>
    <property type="project" value="UniProtKB-KW"/>
</dbReference>
<dbReference type="InterPro" id="IPR036097">
    <property type="entry name" value="HisK_dim/P_sf"/>
</dbReference>
<evidence type="ECO:0000256" key="10">
    <source>
        <dbReference type="ARBA" id="ARBA00022840"/>
    </source>
</evidence>
<dbReference type="SMART" id="SM00388">
    <property type="entry name" value="HisKA"/>
    <property type="match status" value="1"/>
</dbReference>
<evidence type="ECO:0000256" key="6">
    <source>
        <dbReference type="ARBA" id="ARBA00022679"/>
    </source>
</evidence>
<dbReference type="AlphaFoldDB" id="A0A369MSI4"/>
<dbReference type="InterPro" id="IPR050980">
    <property type="entry name" value="2C_sensor_his_kinase"/>
</dbReference>
<feature type="transmembrane region" description="Helical" evidence="13">
    <location>
        <begin position="30"/>
        <end position="52"/>
    </location>
</feature>
<protein>
    <recommendedName>
        <fullName evidence="3">histidine kinase</fullName>
        <ecNumber evidence="3">2.7.13.3</ecNumber>
    </recommendedName>
</protein>
<keyword evidence="5" id="KW-0597">Phosphoprotein</keyword>
<keyword evidence="10" id="KW-0067">ATP-binding</keyword>
<dbReference type="Pfam" id="PF02518">
    <property type="entry name" value="HATPase_c"/>
    <property type="match status" value="1"/>
</dbReference>
<dbReference type="SMART" id="SM00387">
    <property type="entry name" value="HATPase_c"/>
    <property type="match status" value="1"/>
</dbReference>
<evidence type="ECO:0000256" key="13">
    <source>
        <dbReference type="SAM" id="Phobius"/>
    </source>
</evidence>
<evidence type="ECO:0000256" key="2">
    <source>
        <dbReference type="ARBA" id="ARBA00004651"/>
    </source>
</evidence>
<dbReference type="SUPFAM" id="SSF47384">
    <property type="entry name" value="Homodimeric domain of signal transducing histidine kinase"/>
    <property type="match status" value="1"/>
</dbReference>
<evidence type="ECO:0000313" key="16">
    <source>
        <dbReference type="EMBL" id="RDB77361.1"/>
    </source>
</evidence>
<dbReference type="CDD" id="cd00082">
    <property type="entry name" value="HisKA"/>
    <property type="match status" value="1"/>
</dbReference>
<dbReference type="InterPro" id="IPR004358">
    <property type="entry name" value="Sig_transdc_His_kin-like_C"/>
</dbReference>
<keyword evidence="6" id="KW-0808">Transferase</keyword>